<evidence type="ECO:0000313" key="5">
    <source>
        <dbReference type="EMBL" id="AOR74097.1"/>
    </source>
</evidence>
<dbReference type="GO" id="GO:0016798">
    <property type="term" value="F:hydrolase activity, acting on glycosyl bonds"/>
    <property type="evidence" value="ECO:0007669"/>
    <property type="project" value="UniProtKB-KW"/>
</dbReference>
<keyword evidence="9" id="KW-0326">Glycosidase</keyword>
<evidence type="ECO:0000313" key="10">
    <source>
        <dbReference type="EMBL" id="WFR88973.1"/>
    </source>
</evidence>
<dbReference type="Gene3D" id="1.10.530.10">
    <property type="match status" value="1"/>
</dbReference>
<keyword evidence="3" id="KW-0472">Membrane</keyword>
<dbReference type="Proteomes" id="UP000503169">
    <property type="component" value="Chromosome"/>
</dbReference>
<dbReference type="SMR" id="A0A0F4HF77"/>
<dbReference type="InterPro" id="IPR023346">
    <property type="entry name" value="Lysozyme-like_dom_sf"/>
</dbReference>
<dbReference type="SMART" id="SM00047">
    <property type="entry name" value="LYZ2"/>
    <property type="match status" value="1"/>
</dbReference>
<reference evidence="8 13" key="3">
    <citation type="submission" date="2018-01" db="EMBL/GenBank/DDBJ databases">
        <title>Draft genome sequence of the feruloyl esterase-producing strain Lactobacillus fermentum CRL 1446, isolated from artisanal goat milk cheese.</title>
        <authorList>
            <person name="Abeijon Mukdsi M.C."/>
            <person name="Saavedra L."/>
            <person name="Gauffin Cano M.P."/>
            <person name="Hebert E.M."/>
            <person name="Medina R.B."/>
        </authorList>
    </citation>
    <scope>NUCLEOTIDE SEQUENCE [LARGE SCALE GENOMIC DNA]</scope>
    <source>
        <strain evidence="8 13">CRL 1446</strain>
    </source>
</reference>
<reference evidence="7 14" key="4">
    <citation type="submission" date="2019-10" db="EMBL/GenBank/DDBJ databases">
        <title>Genome Sequencing and assembly of Lactobacillus fermentum I2, a lactic acid bacteria.</title>
        <authorList>
            <person name="Lopes L.S."/>
            <person name="Persinoti G.F."/>
            <person name="Riano-Pachon D.M."/>
            <person name="Labate C.A."/>
        </authorList>
    </citation>
    <scope>NUCLEOTIDE SEQUENCE [LARGE SCALE GENOMIC DNA]</scope>
    <source>
        <strain evidence="7 14">I2</strain>
    </source>
</reference>
<dbReference type="Proteomes" id="UP001218104">
    <property type="component" value="Chromosome"/>
</dbReference>
<dbReference type="Proteomes" id="UP000236514">
    <property type="component" value="Unassembled WGS sequence"/>
</dbReference>
<sequence>MIDVKKNDDVIVIVAGIIVSLLVVLGVGIGAAYYQQTSLSQTHSAKITTKEFIKEIAPAAQAVEKKYGIPASIIIAQAGTESDWGRAKLAYKYNNLFGIKASGKTNRVKMYTKETLNGKTVTIKQYFQVYSSWKASIDAHTKLILNGTTDNPHRYRGVITKSYTKAAWALQNNGYATDPNYANELIYAIKKFKLDQYD</sequence>
<dbReference type="AlphaFoldDB" id="A0A0F4HF77"/>
<dbReference type="Pfam" id="PF01832">
    <property type="entry name" value="Glucosaminidase"/>
    <property type="match status" value="1"/>
</dbReference>
<evidence type="ECO:0000313" key="11">
    <source>
        <dbReference type="Proteomes" id="UP000094714"/>
    </source>
</evidence>
<evidence type="ECO:0000259" key="4">
    <source>
        <dbReference type="SMART" id="SM00047"/>
    </source>
</evidence>
<organism evidence="8 13">
    <name type="scientific">Limosilactobacillus fermentum</name>
    <name type="common">Lactobacillus fermentum</name>
    <dbReference type="NCBI Taxonomy" id="1613"/>
    <lineage>
        <taxon>Bacteria</taxon>
        <taxon>Bacillati</taxon>
        <taxon>Bacillota</taxon>
        <taxon>Bacilli</taxon>
        <taxon>Lactobacillales</taxon>
        <taxon>Lactobacillaceae</taxon>
        <taxon>Limosilactobacillus</taxon>
    </lineage>
</organism>
<evidence type="ECO:0000313" key="6">
    <source>
        <dbReference type="EMBL" id="APU46110.1"/>
    </source>
</evidence>
<reference evidence="10" key="6">
    <citation type="submission" date="2023-04" db="EMBL/GenBank/DDBJ databases">
        <title>Genomic of Limosilactobacillus fermentum MSJK0025.</title>
        <authorList>
            <person name="Yang S."/>
        </authorList>
    </citation>
    <scope>NUCLEOTIDE SEQUENCE</scope>
    <source>
        <strain evidence="10">MSJK0025</strain>
    </source>
</reference>
<reference evidence="9 15" key="5">
    <citation type="submission" date="2020-04" db="EMBL/GenBank/DDBJ databases">
        <title>Novel strain L. Fermentum HFD1 producer antibacterial peptides.</title>
        <authorList>
            <person name="Ozhegov G.D."/>
            <person name="Pavlova A.S."/>
            <person name="Zhuravleva D.E."/>
            <person name="Gogoleva N.V."/>
            <person name="Shagimardanova E.I."/>
            <person name="Markelova M.I."/>
            <person name="Yarullina D.R."/>
            <person name="Kayumov A.R."/>
        </authorList>
    </citation>
    <scope>NUCLEOTIDE SEQUENCE [LARGE SCALE GENOMIC DNA]</scope>
    <source>
        <strain evidence="9 15">HFD1</strain>
    </source>
</reference>
<dbReference type="EMBL" id="CP017151">
    <property type="protein sequence ID" value="AOR74097.1"/>
    <property type="molecule type" value="Genomic_DNA"/>
</dbReference>
<protein>
    <submittedName>
        <fullName evidence="9">Exo-glucosaminidase LytG</fullName>
        <ecNumber evidence="9">3.2.1.-</ecNumber>
    </submittedName>
    <submittedName>
        <fullName evidence="10">Glycoside hydrolase family 73 protein</fullName>
    </submittedName>
    <submittedName>
        <fullName evidence="8">Mannosyl-glycoprotein endo-beta-N-acetylglucosamidase</fullName>
    </submittedName>
</protein>
<feature type="domain" description="Mannosyl-glycoprotein endo-beta-N-acetylglucosamidase-like" evidence="4">
    <location>
        <begin position="42"/>
        <end position="198"/>
    </location>
</feature>
<dbReference type="PRINTS" id="PR01002">
    <property type="entry name" value="FLGFLGJ"/>
</dbReference>
<evidence type="ECO:0000313" key="7">
    <source>
        <dbReference type="EMBL" id="MPQ35326.1"/>
    </source>
</evidence>
<evidence type="ECO:0000256" key="3">
    <source>
        <dbReference type="SAM" id="Phobius"/>
    </source>
</evidence>
<evidence type="ECO:0000256" key="2">
    <source>
        <dbReference type="ARBA" id="ARBA00022801"/>
    </source>
</evidence>
<reference evidence="6 12" key="2">
    <citation type="submission" date="2016-12" db="EMBL/GenBank/DDBJ databases">
        <title>Complete Genome Sequence of Lactobacillus fermentum Strain SNUV175, a Probiotic for Treatment of Bacterial Vaginosis.</title>
        <authorList>
            <person name="Lee S."/>
            <person name="You H.J."/>
            <person name="Kwon B."/>
            <person name="Ko G."/>
        </authorList>
    </citation>
    <scope>NUCLEOTIDE SEQUENCE [LARGE SCALE GENOMIC DNA]</scope>
    <source>
        <strain evidence="6 12">SNUV175</strain>
    </source>
</reference>
<keyword evidence="3" id="KW-0812">Transmembrane</keyword>
<dbReference type="EMBL" id="CP121468">
    <property type="protein sequence ID" value="WFR88973.1"/>
    <property type="molecule type" value="Genomic_DNA"/>
</dbReference>
<evidence type="ECO:0000256" key="1">
    <source>
        <dbReference type="ARBA" id="ARBA00010266"/>
    </source>
</evidence>
<evidence type="ECO:0000313" key="13">
    <source>
        <dbReference type="Proteomes" id="UP000236514"/>
    </source>
</evidence>
<dbReference type="Gene3D" id="4.10.80.30">
    <property type="entry name" value="DNA polymerase, domain 6"/>
    <property type="match status" value="1"/>
</dbReference>
<dbReference type="Proteomes" id="UP000466799">
    <property type="component" value="Unassembled WGS sequence"/>
</dbReference>
<gene>
    <name evidence="9" type="primary">lytG_2</name>
    <name evidence="6" type="ORF">BUW47_06585</name>
    <name evidence="8" type="ORF">C1Y38_00790</name>
    <name evidence="7" type="ORF">GC247_05335</name>
    <name evidence="9" type="ORF">HCY95_01843</name>
    <name evidence="5" type="ORF">LACFE_CDS0630</name>
    <name evidence="10" type="ORF">P8634_09490</name>
</gene>
<dbReference type="GeneID" id="83716002"/>
<comment type="similarity">
    <text evidence="1">Belongs to the glycosyl hydrolase 73 family.</text>
</comment>
<evidence type="ECO:0000313" key="8">
    <source>
        <dbReference type="EMBL" id="PNV58841.1"/>
    </source>
</evidence>
<dbReference type="PANTHER" id="PTHR33308:SF9">
    <property type="entry name" value="PEPTIDOGLYCAN HYDROLASE FLGJ"/>
    <property type="match status" value="1"/>
</dbReference>
<evidence type="ECO:0000313" key="15">
    <source>
        <dbReference type="Proteomes" id="UP000503169"/>
    </source>
</evidence>
<keyword evidence="2 9" id="KW-0378">Hydrolase</keyword>
<dbReference type="EMBL" id="POTQ01000001">
    <property type="protein sequence ID" value="PNV58841.1"/>
    <property type="molecule type" value="Genomic_DNA"/>
</dbReference>
<dbReference type="EMBL" id="WHJL01000027">
    <property type="protein sequence ID" value="MPQ35326.1"/>
    <property type="molecule type" value="Genomic_DNA"/>
</dbReference>
<dbReference type="SUPFAM" id="SSF53955">
    <property type="entry name" value="Lysozyme-like"/>
    <property type="match status" value="1"/>
</dbReference>
<evidence type="ECO:0000313" key="14">
    <source>
        <dbReference type="Proteomes" id="UP000466799"/>
    </source>
</evidence>
<keyword evidence="3" id="KW-1133">Transmembrane helix</keyword>
<dbReference type="InterPro" id="IPR002901">
    <property type="entry name" value="MGlyc_endo_b_GlcNAc-like_dom"/>
</dbReference>
<evidence type="ECO:0000313" key="12">
    <source>
        <dbReference type="Proteomes" id="UP000185427"/>
    </source>
</evidence>
<dbReference type="GO" id="GO:0004040">
    <property type="term" value="F:amidase activity"/>
    <property type="evidence" value="ECO:0007669"/>
    <property type="project" value="InterPro"/>
</dbReference>
<evidence type="ECO:0000313" key="9">
    <source>
        <dbReference type="EMBL" id="QIX59383.1"/>
    </source>
</evidence>
<dbReference type="EC" id="3.2.1.-" evidence="9"/>
<dbReference type="PANTHER" id="PTHR33308">
    <property type="entry name" value="PEPTIDOGLYCAN HYDROLASE FLGJ"/>
    <property type="match status" value="1"/>
</dbReference>
<name>A0A0F4HF77_LIMFE</name>
<dbReference type="PATRIC" id="fig|1613.112.peg.660"/>
<proteinExistence type="inferred from homology"/>
<accession>A0A0F4HF77</accession>
<dbReference type="Proteomes" id="UP000094714">
    <property type="component" value="Chromosome"/>
</dbReference>
<dbReference type="Proteomes" id="UP000185427">
    <property type="component" value="Chromosome"/>
</dbReference>
<reference evidence="5 11" key="1">
    <citation type="submission" date="2016-09" db="EMBL/GenBank/DDBJ databases">
        <title>Genome Sequence of the Lactobacillus fermentum strain NCC2970 (CNCM I-5068).</title>
        <authorList>
            <person name="Barretto C."/>
            <person name="Ngom-Bru C."/>
            <person name="Genevaz A."/>
            <person name="Fournier C."/>
            <person name="Moine D."/>
            <person name="Kassam M."/>
            <person name="Iltis A."/>
            <person name="Sagory-Zalkind P."/>
            <person name="Faucherand G."/>
            <person name="Descombes P."/>
            <person name="Duboux S."/>
        </authorList>
    </citation>
    <scope>NUCLEOTIDE SEQUENCE [LARGE SCALE GENOMIC DNA]</scope>
    <source>
        <strain evidence="5 11">NCC2970</strain>
    </source>
</reference>
<feature type="transmembrane region" description="Helical" evidence="3">
    <location>
        <begin position="12"/>
        <end position="34"/>
    </location>
</feature>
<dbReference type="RefSeq" id="WP_003681382.1">
    <property type="nucleotide sequence ID" value="NZ_CAKMAZ010000046.1"/>
</dbReference>
<dbReference type="InterPro" id="IPR051056">
    <property type="entry name" value="Glycosyl_Hydrolase_73"/>
</dbReference>
<dbReference type="EMBL" id="CP019030">
    <property type="protein sequence ID" value="APU46110.1"/>
    <property type="molecule type" value="Genomic_DNA"/>
</dbReference>
<dbReference type="OrthoDB" id="977752at2"/>
<dbReference type="EMBL" id="CP050919">
    <property type="protein sequence ID" value="QIX59383.1"/>
    <property type="molecule type" value="Genomic_DNA"/>
</dbReference>